<dbReference type="GO" id="GO:0016757">
    <property type="term" value="F:glycosyltransferase activity"/>
    <property type="evidence" value="ECO:0007669"/>
    <property type="project" value="InterPro"/>
</dbReference>
<dbReference type="PANTHER" id="PTHR12526:SF630">
    <property type="entry name" value="GLYCOSYLTRANSFERASE"/>
    <property type="match status" value="1"/>
</dbReference>
<proteinExistence type="predicted"/>
<name>A0A4V3CSK9_9FLAO</name>
<dbReference type="InterPro" id="IPR001296">
    <property type="entry name" value="Glyco_trans_1"/>
</dbReference>
<gene>
    <name evidence="2" type="ORF">BC748_0609</name>
</gene>
<dbReference type="RefSeq" id="WP_133531955.1">
    <property type="nucleotide sequence ID" value="NZ_SNXR01000011.1"/>
</dbReference>
<sequence length="365" mass="42240">MRILYITPKINNEGGVARILSIKLNYLAEKFNHTIHLITQNDGHSKPFFEFSPKLHLHDITLKGNPISFLLQYKKQVEAIVKTVNPDIIVLCDFGYKAFLFPYIIKTSKPVIFEAHASRFNEPVNYKKHFLNNIVHNFKYYFRNHSAKKFNQFVALSDQALLEWDVKNGIVIPNPLWKNEFSSSALDKKVVIAAARYSFEKGIDRLLKIWKLVIEKHPDWTLEIYGKTTTSIDFEKLSIELGIVNSVKFLSPTKNIEEKYNKASIYAMTSRSESFPMVILEAMSCGLPVVAFDCPVGPRALIKNKENGFLIEDDDYFAFAKQLIELIENKDLRIKIGSDAKQIKSKYQLDEIMEQWNDLFLNFKE</sequence>
<dbReference type="SUPFAM" id="SSF53756">
    <property type="entry name" value="UDP-Glycosyltransferase/glycogen phosphorylase"/>
    <property type="match status" value="1"/>
</dbReference>
<comment type="caution">
    <text evidence="2">The sequence shown here is derived from an EMBL/GenBank/DDBJ whole genome shotgun (WGS) entry which is preliminary data.</text>
</comment>
<dbReference type="Pfam" id="PF00534">
    <property type="entry name" value="Glycos_transf_1"/>
    <property type="match status" value="1"/>
</dbReference>
<keyword evidence="2" id="KW-0808">Transferase</keyword>
<keyword evidence="3" id="KW-1185">Reference proteome</keyword>
<reference evidence="2 3" key="1">
    <citation type="submission" date="2019-03" db="EMBL/GenBank/DDBJ databases">
        <title>Genomic Encyclopedia of Archaeal and Bacterial Type Strains, Phase II (KMG-II): from individual species to whole genera.</title>
        <authorList>
            <person name="Goeker M."/>
        </authorList>
    </citation>
    <scope>NUCLEOTIDE SEQUENCE [LARGE SCALE GENOMIC DNA]</scope>
    <source>
        <strain evidence="2 3">DSM 25687</strain>
    </source>
</reference>
<dbReference type="Proteomes" id="UP000295260">
    <property type="component" value="Unassembled WGS sequence"/>
</dbReference>
<organism evidence="2 3">
    <name type="scientific">Flavobacterium dankookense</name>
    <dbReference type="NCBI Taxonomy" id="706186"/>
    <lineage>
        <taxon>Bacteria</taxon>
        <taxon>Pseudomonadati</taxon>
        <taxon>Bacteroidota</taxon>
        <taxon>Flavobacteriia</taxon>
        <taxon>Flavobacteriales</taxon>
        <taxon>Flavobacteriaceae</taxon>
        <taxon>Flavobacterium</taxon>
    </lineage>
</organism>
<protein>
    <submittedName>
        <fullName evidence="2">Glycosyltransferase involved in cell wall biosynthesis</fullName>
    </submittedName>
</protein>
<dbReference type="EMBL" id="SNXR01000011">
    <property type="protein sequence ID" value="TDP61002.1"/>
    <property type="molecule type" value="Genomic_DNA"/>
</dbReference>
<accession>A0A4V3CSK9</accession>
<dbReference type="OrthoDB" id="9811239at2"/>
<dbReference type="PANTHER" id="PTHR12526">
    <property type="entry name" value="GLYCOSYLTRANSFERASE"/>
    <property type="match status" value="1"/>
</dbReference>
<evidence type="ECO:0000313" key="2">
    <source>
        <dbReference type="EMBL" id="TDP61002.1"/>
    </source>
</evidence>
<dbReference type="Gene3D" id="3.40.50.2000">
    <property type="entry name" value="Glycogen Phosphorylase B"/>
    <property type="match status" value="2"/>
</dbReference>
<evidence type="ECO:0000259" key="1">
    <source>
        <dbReference type="Pfam" id="PF00534"/>
    </source>
</evidence>
<dbReference type="CDD" id="cd03820">
    <property type="entry name" value="GT4_AmsD-like"/>
    <property type="match status" value="1"/>
</dbReference>
<dbReference type="AlphaFoldDB" id="A0A4V3CSK9"/>
<evidence type="ECO:0000313" key="3">
    <source>
        <dbReference type="Proteomes" id="UP000295260"/>
    </source>
</evidence>
<feature type="domain" description="Glycosyl transferase family 1" evidence="1">
    <location>
        <begin position="184"/>
        <end position="342"/>
    </location>
</feature>